<dbReference type="GeneID" id="108040108"/>
<reference evidence="4" key="2">
    <citation type="submission" date="2025-04" db="UniProtKB">
        <authorList>
            <consortium name="RefSeq"/>
        </authorList>
    </citation>
    <scope>IDENTIFICATION</scope>
</reference>
<evidence type="ECO:0000313" key="4">
    <source>
        <dbReference type="RefSeq" id="XP_016972854.1"/>
    </source>
</evidence>
<evidence type="ECO:0000313" key="2">
    <source>
        <dbReference type="EnsemblMetazoa" id="XP_016972854.1"/>
    </source>
</evidence>
<dbReference type="InterPro" id="IPR011009">
    <property type="entry name" value="Kinase-like_dom_sf"/>
</dbReference>
<name>A0A6P4E8J7_DRORH</name>
<dbReference type="RefSeq" id="XP_016972854.1">
    <property type="nucleotide sequence ID" value="XM_017117365.1"/>
</dbReference>
<dbReference type="PANTHER" id="PTHR11012:SF4">
    <property type="entry name" value="LD42035P"/>
    <property type="match status" value="1"/>
</dbReference>
<dbReference type="Gene3D" id="3.90.1200.10">
    <property type="match status" value="1"/>
</dbReference>
<evidence type="ECO:0000313" key="3">
    <source>
        <dbReference type="Proteomes" id="UP001652680"/>
    </source>
</evidence>
<dbReference type="EnsemblMetazoa" id="XM_017117365.2">
    <property type="protein sequence ID" value="XP_016972854.1"/>
    <property type="gene ID" value="LOC108040108"/>
</dbReference>
<dbReference type="InterPro" id="IPR004119">
    <property type="entry name" value="EcKL"/>
</dbReference>
<reference evidence="2" key="3">
    <citation type="submission" date="2025-05" db="UniProtKB">
        <authorList>
            <consortium name="EnsemblMetazoa"/>
        </authorList>
    </citation>
    <scope>IDENTIFICATION</scope>
</reference>
<feature type="domain" description="CHK kinase-like" evidence="1">
    <location>
        <begin position="150"/>
        <end position="362"/>
    </location>
</feature>
<organism evidence="4">
    <name type="scientific">Drosophila rhopaloa</name>
    <name type="common">Fruit fly</name>
    <dbReference type="NCBI Taxonomy" id="1041015"/>
    <lineage>
        <taxon>Eukaryota</taxon>
        <taxon>Metazoa</taxon>
        <taxon>Ecdysozoa</taxon>
        <taxon>Arthropoda</taxon>
        <taxon>Hexapoda</taxon>
        <taxon>Insecta</taxon>
        <taxon>Pterygota</taxon>
        <taxon>Neoptera</taxon>
        <taxon>Endopterygota</taxon>
        <taxon>Diptera</taxon>
        <taxon>Brachycera</taxon>
        <taxon>Muscomorpha</taxon>
        <taxon>Ephydroidea</taxon>
        <taxon>Drosophilidae</taxon>
        <taxon>Drosophila</taxon>
        <taxon>Sophophora</taxon>
    </lineage>
</organism>
<dbReference type="SUPFAM" id="SSF56112">
    <property type="entry name" value="Protein kinase-like (PK-like)"/>
    <property type="match status" value="1"/>
</dbReference>
<dbReference type="PANTHER" id="PTHR11012">
    <property type="entry name" value="PROTEIN KINASE-LIKE DOMAIN-CONTAINING"/>
    <property type="match status" value="1"/>
</dbReference>
<dbReference type="InterPro" id="IPR015897">
    <property type="entry name" value="CHK_kinase-like"/>
</dbReference>
<proteinExistence type="predicted"/>
<dbReference type="SMART" id="SM00587">
    <property type="entry name" value="CHK"/>
    <property type="match status" value="1"/>
</dbReference>
<reference evidence="3" key="1">
    <citation type="journal article" date="2021" name="Elife">
        <title>Highly contiguous assemblies of 101 drosophilid genomes.</title>
        <authorList>
            <person name="Kim B.Y."/>
            <person name="Wang J.R."/>
            <person name="Miller D.E."/>
            <person name="Barmina O."/>
            <person name="Delaney E."/>
            <person name="Thompson A."/>
            <person name="Comeault A.A."/>
            <person name="Peede D."/>
            <person name="D'Agostino E.R."/>
            <person name="Pelaez J."/>
            <person name="Aguilar J.M."/>
            <person name="Haji D."/>
            <person name="Matsunaga T."/>
            <person name="Armstrong E.E."/>
            <person name="Zych M."/>
            <person name="Ogawa Y."/>
            <person name="Stamenkovic-Radak M."/>
            <person name="Jelic M."/>
            <person name="Veselinovic M.S."/>
            <person name="Tanaskovic M."/>
            <person name="Eric P."/>
            <person name="Gao J.J."/>
            <person name="Katoh T.K."/>
            <person name="Toda M.J."/>
            <person name="Watabe H."/>
            <person name="Watada M."/>
            <person name="Davis J.S."/>
            <person name="Moyle L.C."/>
            <person name="Manoli G."/>
            <person name="Bertolini E."/>
            <person name="Kostal V."/>
            <person name="Hawley R.S."/>
            <person name="Takahashi A."/>
            <person name="Jones C.D."/>
            <person name="Price D.K."/>
            <person name="Whiteman N."/>
            <person name="Kopp A."/>
            <person name="Matute D.R."/>
            <person name="Petrov D.A."/>
        </authorList>
    </citation>
    <scope>NUCLEOTIDE SEQUENCE [LARGE SCALE GENOMIC DNA]</scope>
</reference>
<gene>
    <name evidence="4" type="primary">LOC108040108</name>
    <name evidence="2" type="synonym">108040108</name>
</gene>
<dbReference type="OrthoDB" id="190089at2759"/>
<accession>A0A6P4E8J7</accession>
<keyword evidence="3" id="KW-1185">Reference proteome</keyword>
<dbReference type="AlphaFoldDB" id="A0A6P4E8J7"/>
<dbReference type="Pfam" id="PF02958">
    <property type="entry name" value="EcKL"/>
    <property type="match status" value="1"/>
</dbReference>
<evidence type="ECO:0000259" key="1">
    <source>
        <dbReference type="SMART" id="SM00587"/>
    </source>
</evidence>
<dbReference type="Proteomes" id="UP001652680">
    <property type="component" value="Unassembled WGS sequence"/>
</dbReference>
<protein>
    <submittedName>
        <fullName evidence="4">Uncharacterized protein LOC108040108 isoform X1</fullName>
    </submittedName>
</protein>
<sequence length="465" mass="53699">MYIGDGGQSKMSTQQQQLDYIERHLVYDIFKYFGSGVSLEGHRVECSNGLDGFMSALFTVELDLVVAERKRTEVVLVKFMKGTEEFREYSNSYIQFANEVFAYAEILPAYEHLLRTSHLSNEVVANWVPRCYFAKFGEVNGLGSGRESVLALKHIKGDGYQLGPRLILRRDQLEAMVGLVGPFHALGYATRILQPQVHARLRSGVVDMSFVSNSGKSGFDALYRVAFDRFYEFYDRQKDQLIKDTDAGFATAIERLREKYFANPTHLLERIRTTSYAEDQPDSHFATFQHGDYNRNNVLFHYGDDGQVDAIKTIDFQELRFSTTAIDLSFFMYMNTPSEGREEIFADLLRKYHKHMIEMLELVLHRNRDELGDERVEQLLADYSYEPFEGHFKRYAFYGVMICMHFMPWLLGSETDCAELSRLFDTDMHGQAFHQLSLDIGGDVANGEIFKTVRHAYEHGYMDEI</sequence>